<evidence type="ECO:0000256" key="2">
    <source>
        <dbReference type="ARBA" id="ARBA00022801"/>
    </source>
</evidence>
<reference evidence="5 8" key="2">
    <citation type="submission" date="2016-10" db="EMBL/GenBank/DDBJ databases">
        <title>Hydorgenophaga sp. LPB0072 isolated from gastropod.</title>
        <authorList>
            <person name="Kim E."/>
            <person name="Yi H."/>
        </authorList>
    </citation>
    <scope>NUCLEOTIDE SEQUENCE [LARGE SCALE GENOMIC DNA]</scope>
    <source>
        <strain evidence="5 8">LPB0072</strain>
    </source>
</reference>
<dbReference type="NCBIfam" id="TIGR00724">
    <property type="entry name" value="urea_amlyse_rel"/>
    <property type="match status" value="1"/>
</dbReference>
<dbReference type="AlphaFoldDB" id="A0A167GEG4"/>
<dbReference type="Pfam" id="PF02626">
    <property type="entry name" value="CT_A_B"/>
    <property type="match status" value="1"/>
</dbReference>
<dbReference type="Gene3D" id="2.40.100.10">
    <property type="entry name" value="Cyclophilin-like"/>
    <property type="match status" value="1"/>
</dbReference>
<dbReference type="GO" id="GO:0005524">
    <property type="term" value="F:ATP binding"/>
    <property type="evidence" value="ECO:0007669"/>
    <property type="project" value="UniProtKB-KW"/>
</dbReference>
<keyword evidence="1" id="KW-0547">Nucleotide-binding</keyword>
<dbReference type="PANTHER" id="PTHR43309">
    <property type="entry name" value="5-OXOPROLINASE SUBUNIT C"/>
    <property type="match status" value="1"/>
</dbReference>
<dbReference type="EMBL" id="CP017476">
    <property type="protein sequence ID" value="AOW11500.1"/>
    <property type="molecule type" value="Genomic_DNA"/>
</dbReference>
<dbReference type="EMBL" id="LVWD01000043">
    <property type="protein sequence ID" value="OAD39339.1"/>
    <property type="molecule type" value="Genomic_DNA"/>
</dbReference>
<accession>A0A167GEG4</accession>
<feature type="domain" description="Carboxyltransferase" evidence="4">
    <location>
        <begin position="26"/>
        <end position="309"/>
    </location>
</feature>
<dbReference type="InterPro" id="IPR052708">
    <property type="entry name" value="PxpC"/>
</dbReference>
<dbReference type="InterPro" id="IPR003778">
    <property type="entry name" value="CT_A_B"/>
</dbReference>
<keyword evidence="7" id="KW-1185">Reference proteome</keyword>
<dbReference type="SUPFAM" id="SSF50891">
    <property type="entry name" value="Cyclophilin-like"/>
    <property type="match status" value="1"/>
</dbReference>
<protein>
    <recommendedName>
        <fullName evidence="4">Carboxyltransferase domain-containing protein</fullName>
    </recommendedName>
</protein>
<dbReference type="STRING" id="1763535.LPB072_00120"/>
<dbReference type="Proteomes" id="UP000185657">
    <property type="component" value="Unassembled WGS sequence"/>
</dbReference>
<dbReference type="SMART" id="SM00797">
    <property type="entry name" value="AHS2"/>
    <property type="match status" value="1"/>
</dbReference>
<evidence type="ECO:0000313" key="6">
    <source>
        <dbReference type="EMBL" id="OAD39339.1"/>
    </source>
</evidence>
<reference evidence="6 7" key="1">
    <citation type="submission" date="2016-02" db="EMBL/GenBank/DDBJ databases">
        <title>Draft genome sequence of Hydrogenophaga sp. LPB0072.</title>
        <authorList>
            <person name="Shin S.-K."/>
            <person name="Yi H."/>
        </authorList>
    </citation>
    <scope>NUCLEOTIDE SEQUENCE [LARGE SCALE GENOMIC DNA]</scope>
    <source>
        <strain evidence="6 7">LPB0072</strain>
    </source>
</reference>
<keyword evidence="3" id="KW-0067">ATP-binding</keyword>
<evidence type="ECO:0000313" key="7">
    <source>
        <dbReference type="Proteomes" id="UP000185657"/>
    </source>
</evidence>
<dbReference type="KEGG" id="hyl:LPB072_00120"/>
<evidence type="ECO:0000256" key="1">
    <source>
        <dbReference type="ARBA" id="ARBA00022741"/>
    </source>
</evidence>
<dbReference type="PANTHER" id="PTHR43309:SF5">
    <property type="entry name" value="5-OXOPROLINASE SUBUNIT C"/>
    <property type="match status" value="1"/>
</dbReference>
<dbReference type="Proteomes" id="UP000185680">
    <property type="component" value="Chromosome"/>
</dbReference>
<name>A0A167GEG4_9BURK</name>
<evidence type="ECO:0000313" key="5">
    <source>
        <dbReference type="EMBL" id="AOW11500.1"/>
    </source>
</evidence>
<organism evidence="5 8">
    <name type="scientific">Hydrogenophaga crassostreae</name>
    <dbReference type="NCBI Taxonomy" id="1763535"/>
    <lineage>
        <taxon>Bacteria</taxon>
        <taxon>Pseudomonadati</taxon>
        <taxon>Pseudomonadota</taxon>
        <taxon>Betaproteobacteria</taxon>
        <taxon>Burkholderiales</taxon>
        <taxon>Comamonadaceae</taxon>
        <taxon>Hydrogenophaga</taxon>
    </lineage>
</organism>
<evidence type="ECO:0000256" key="3">
    <source>
        <dbReference type="ARBA" id="ARBA00022840"/>
    </source>
</evidence>
<dbReference type="RefSeq" id="WP_066096723.1">
    <property type="nucleotide sequence ID" value="NZ_CP017476.1"/>
</dbReference>
<proteinExistence type="predicted"/>
<evidence type="ECO:0000259" key="4">
    <source>
        <dbReference type="SMART" id="SM00797"/>
    </source>
</evidence>
<dbReference type="InterPro" id="IPR029000">
    <property type="entry name" value="Cyclophilin-like_dom_sf"/>
</dbReference>
<evidence type="ECO:0000313" key="8">
    <source>
        <dbReference type="Proteomes" id="UP000185680"/>
    </source>
</evidence>
<keyword evidence="2" id="KW-0378">Hydrolase</keyword>
<dbReference type="OrthoDB" id="9768696at2"/>
<dbReference type="GO" id="GO:0016787">
    <property type="term" value="F:hydrolase activity"/>
    <property type="evidence" value="ECO:0007669"/>
    <property type="project" value="UniProtKB-KW"/>
</dbReference>
<gene>
    <name evidence="5" type="ORF">LPB072_00120</name>
    <name evidence="6" type="ORF">LPB72_22395</name>
</gene>
<sequence length="321" mass="34352">MSGRIQVLKPGVQSQLQDLGRFGFQDLGVPVCGAMDEWAHRLANLLAGNAQDEATLEIVLMGPSLVFENATQIAIAGADLSPRLNGEPVAMHQRIDIAAGSQLEFGRRVNGLRAYLAVRGGFAVDPVMGSRSTYVRGGFGGFQGRALRKGDVLPMADFAGAFEPAAPLPAGCEMPSVEPGAVTPVRVTTGEHWSRFTPEAQAEFAAAVYKISPQSDRMGYRLEGPALQRADSVELISEAMSFGTIQVPADGLPIVLMAERHSAGGYLKIAHVISVDLSLMAQLAPQQALRFERVSLEEAQTLYLQREQRLAQLRASLGVTA</sequence>